<name>A0A482VTX3_ASBVE</name>
<reference evidence="1 2" key="1">
    <citation type="submission" date="2017-03" db="EMBL/GenBank/DDBJ databases">
        <title>Genome of the blue death feigning beetle - Asbolus verrucosus.</title>
        <authorList>
            <person name="Rider S.D."/>
        </authorList>
    </citation>
    <scope>NUCLEOTIDE SEQUENCE [LARGE SCALE GENOMIC DNA]</scope>
    <source>
        <strain evidence="1">Butters</strain>
        <tissue evidence="1">Head and leg muscle</tissue>
    </source>
</reference>
<feature type="non-terminal residue" evidence="1">
    <location>
        <position position="282"/>
    </location>
</feature>
<dbReference type="PANTHER" id="PTHR34825">
    <property type="entry name" value="CONSERVED PROTEIN, WITH A WEAK D-GALACTARATE DEHYDRATASE/ALTRONATE HYDROLASE DOMAIN"/>
    <property type="match status" value="1"/>
</dbReference>
<proteinExistence type="predicted"/>
<organism evidence="1 2">
    <name type="scientific">Asbolus verrucosus</name>
    <name type="common">Desert ironclad beetle</name>
    <dbReference type="NCBI Taxonomy" id="1661398"/>
    <lineage>
        <taxon>Eukaryota</taxon>
        <taxon>Metazoa</taxon>
        <taxon>Ecdysozoa</taxon>
        <taxon>Arthropoda</taxon>
        <taxon>Hexapoda</taxon>
        <taxon>Insecta</taxon>
        <taxon>Pterygota</taxon>
        <taxon>Neoptera</taxon>
        <taxon>Endopterygota</taxon>
        <taxon>Coleoptera</taxon>
        <taxon>Polyphaga</taxon>
        <taxon>Cucujiformia</taxon>
        <taxon>Tenebrionidae</taxon>
        <taxon>Pimeliinae</taxon>
        <taxon>Asbolus</taxon>
    </lineage>
</organism>
<dbReference type="STRING" id="1661398.A0A482VTX3"/>
<protein>
    <submittedName>
        <fullName evidence="1">AAA-ATPase like domain containing protein</fullName>
    </submittedName>
</protein>
<dbReference type="AlphaFoldDB" id="A0A482VTX3"/>
<dbReference type="EMBL" id="QDEB01065413">
    <property type="protein sequence ID" value="RZC36083.1"/>
    <property type="molecule type" value="Genomic_DNA"/>
</dbReference>
<sequence>MTKVFILVDEYDSIVSNALYNVKNADPQKKLEELESITTFSIKIICDVVKGHSEIIKGMFMTGILDVAAIAISSLLGNVMRRQFGTKNLCQNFYGFNEDEVCTLFNRWDVDEKLKKKAMAKYIGYTNGAMKPLYNPQSIVQFLYGINSRCAGDCSRSFSKLARLCDEDYSLAKFKEELANFQNSIICLFQQSTLIDPLNEATLQAIIIRVVCPRDGFLFGNEIIITNYETKIDVILYNDKFGGIVELKYDPRTSEDALKQIFIKYYYRAIQKSFYQVGHDIK</sequence>
<keyword evidence="2" id="KW-1185">Reference proteome</keyword>
<evidence type="ECO:0000313" key="1">
    <source>
        <dbReference type="EMBL" id="RZC36083.1"/>
    </source>
</evidence>
<gene>
    <name evidence="1" type="ORF">BDFB_014374</name>
</gene>
<accession>A0A482VTX3</accession>
<dbReference type="OrthoDB" id="10057079at2759"/>
<comment type="caution">
    <text evidence="1">The sequence shown here is derived from an EMBL/GenBank/DDBJ whole genome shotgun (WGS) entry which is preliminary data.</text>
</comment>
<evidence type="ECO:0000313" key="2">
    <source>
        <dbReference type="Proteomes" id="UP000292052"/>
    </source>
</evidence>
<dbReference type="PANTHER" id="PTHR34825:SF1">
    <property type="entry name" value="AAA-ATPASE-LIKE DOMAIN-CONTAINING PROTEIN"/>
    <property type="match status" value="1"/>
</dbReference>
<dbReference type="Proteomes" id="UP000292052">
    <property type="component" value="Unassembled WGS sequence"/>
</dbReference>